<feature type="chain" id="PRO_5011449615" description="Copper amine oxidase N-terminal domain-containing protein" evidence="1">
    <location>
        <begin position="26"/>
        <end position="126"/>
    </location>
</feature>
<evidence type="ECO:0000313" key="3">
    <source>
        <dbReference type="EMBL" id="SDH00460.1"/>
    </source>
</evidence>
<dbReference type="RefSeq" id="WP_057898913.1">
    <property type="nucleotide sequence ID" value="NZ_CP080764.1"/>
</dbReference>
<protein>
    <recommendedName>
        <fullName evidence="6">Copper amine oxidase N-terminal domain-containing protein</fullName>
    </recommendedName>
</protein>
<name>A0A1G7YX75_ANETH</name>
<proteinExistence type="predicted"/>
<evidence type="ECO:0000313" key="5">
    <source>
        <dbReference type="Proteomes" id="UP000826616"/>
    </source>
</evidence>
<evidence type="ECO:0008006" key="6">
    <source>
        <dbReference type="Google" id="ProtNLM"/>
    </source>
</evidence>
<reference evidence="2 5" key="2">
    <citation type="submission" date="2021-08" db="EMBL/GenBank/DDBJ databases">
        <title>Complete genome sequence of the strain Aneurinibacillus thermoaerophilus CCM 8960.</title>
        <authorList>
            <person name="Musilova J."/>
            <person name="Kourilova X."/>
            <person name="Pernicova I."/>
            <person name="Bezdicek M."/>
            <person name="Lengerova M."/>
            <person name="Obruca S."/>
            <person name="Sedlar K."/>
        </authorList>
    </citation>
    <scope>NUCLEOTIDE SEQUENCE [LARGE SCALE GENOMIC DNA]</scope>
    <source>
        <strain evidence="2 5">CCM 8960</strain>
    </source>
</reference>
<sequence length="126" mass="14120">MKQAFYRISLLLFLLMGMLSAVVQAAPAPSIQLWMNGERMKPKIPPQIQVNGQAVTELFGQNGSWDKGKTTYSISSKAVNEVDEKPKVVIEKVKITGLVQKEEMIEIEANGEVQAKHFTMNNPFRI</sequence>
<dbReference type="EMBL" id="FNDE01000008">
    <property type="protein sequence ID" value="SDH00460.1"/>
    <property type="molecule type" value="Genomic_DNA"/>
</dbReference>
<dbReference type="AlphaFoldDB" id="A0A1G7YX75"/>
<dbReference type="GeneID" id="97141478"/>
<keyword evidence="1" id="KW-0732">Signal</keyword>
<dbReference type="EMBL" id="CP080764">
    <property type="protein sequence ID" value="QYY44265.1"/>
    <property type="molecule type" value="Genomic_DNA"/>
</dbReference>
<gene>
    <name evidence="2" type="ORF">K3F53_08860</name>
    <name evidence="3" type="ORF">SAMN04489735_100818</name>
</gene>
<evidence type="ECO:0000313" key="2">
    <source>
        <dbReference type="EMBL" id="QYY44265.1"/>
    </source>
</evidence>
<feature type="signal peptide" evidence="1">
    <location>
        <begin position="1"/>
        <end position="25"/>
    </location>
</feature>
<evidence type="ECO:0000313" key="4">
    <source>
        <dbReference type="Proteomes" id="UP000198956"/>
    </source>
</evidence>
<reference evidence="3 4" key="1">
    <citation type="submission" date="2016-10" db="EMBL/GenBank/DDBJ databases">
        <authorList>
            <person name="de Groot N.N."/>
        </authorList>
    </citation>
    <scope>NUCLEOTIDE SEQUENCE [LARGE SCALE GENOMIC DNA]</scope>
    <source>
        <strain evidence="3 4">L 420-91</strain>
    </source>
</reference>
<organism evidence="3 4">
    <name type="scientific">Aneurinibacillus thermoaerophilus</name>
    <dbReference type="NCBI Taxonomy" id="143495"/>
    <lineage>
        <taxon>Bacteria</taxon>
        <taxon>Bacillati</taxon>
        <taxon>Bacillota</taxon>
        <taxon>Bacilli</taxon>
        <taxon>Bacillales</taxon>
        <taxon>Paenibacillaceae</taxon>
        <taxon>Aneurinibacillus group</taxon>
        <taxon>Aneurinibacillus</taxon>
    </lineage>
</organism>
<keyword evidence="5" id="KW-1185">Reference proteome</keyword>
<dbReference type="Proteomes" id="UP000198956">
    <property type="component" value="Unassembled WGS sequence"/>
</dbReference>
<dbReference type="Proteomes" id="UP000826616">
    <property type="component" value="Chromosome"/>
</dbReference>
<accession>A0A1G7YX75</accession>
<evidence type="ECO:0000256" key="1">
    <source>
        <dbReference type="SAM" id="SignalP"/>
    </source>
</evidence>